<dbReference type="PANTHER" id="PTHR16228:SF7">
    <property type="entry name" value="SLC41A_MGTE INTEGRAL MEMBRANE DOMAIN-CONTAINING PROTEIN"/>
    <property type="match status" value="1"/>
</dbReference>
<keyword evidence="5" id="KW-0460">Magnesium</keyword>
<evidence type="ECO:0000256" key="10">
    <source>
        <dbReference type="SAM" id="Phobius"/>
    </source>
</evidence>
<feature type="region of interest" description="Disordered" evidence="9">
    <location>
        <begin position="42"/>
        <end position="70"/>
    </location>
</feature>
<feature type="transmembrane region" description="Helical" evidence="10">
    <location>
        <begin position="205"/>
        <end position="231"/>
    </location>
</feature>
<comment type="similarity">
    <text evidence="2">Belongs to the SLC41A transporter family.</text>
</comment>
<evidence type="ECO:0000256" key="4">
    <source>
        <dbReference type="ARBA" id="ARBA00022692"/>
    </source>
</evidence>
<feature type="transmembrane region" description="Helical" evidence="10">
    <location>
        <begin position="243"/>
        <end position="271"/>
    </location>
</feature>
<evidence type="ECO:0000256" key="8">
    <source>
        <dbReference type="ARBA" id="ARBA00023136"/>
    </source>
</evidence>
<dbReference type="InterPro" id="IPR006667">
    <property type="entry name" value="SLC41_membr_dom"/>
</dbReference>
<gene>
    <name evidence="12" type="ORF">NP493_173g04006</name>
</gene>
<keyword evidence="6 10" id="KW-1133">Transmembrane helix</keyword>
<dbReference type="AlphaFoldDB" id="A0AAD9P3B7"/>
<protein>
    <recommendedName>
        <fullName evidence="11">SLC41A/MgtE integral membrane domain-containing protein</fullName>
    </recommendedName>
</protein>
<dbReference type="FunFam" id="1.10.357.20:FF:000002">
    <property type="entry name" value="Solute carrier family 41, member 2"/>
    <property type="match status" value="1"/>
</dbReference>
<evidence type="ECO:0000256" key="6">
    <source>
        <dbReference type="ARBA" id="ARBA00022989"/>
    </source>
</evidence>
<keyword evidence="13" id="KW-1185">Reference proteome</keyword>
<evidence type="ECO:0000313" key="13">
    <source>
        <dbReference type="Proteomes" id="UP001209878"/>
    </source>
</evidence>
<feature type="domain" description="SLC41A/MgtE integral membrane" evidence="11">
    <location>
        <begin position="380"/>
        <end position="522"/>
    </location>
</feature>
<feature type="region of interest" description="Disordered" evidence="9">
    <location>
        <begin position="1"/>
        <end position="28"/>
    </location>
</feature>
<feature type="transmembrane region" description="Helical" evidence="10">
    <location>
        <begin position="132"/>
        <end position="152"/>
    </location>
</feature>
<keyword evidence="7" id="KW-0406">Ion transport</keyword>
<comment type="subcellular location">
    <subcellularLocation>
        <location evidence="1">Membrane</location>
        <topology evidence="1">Multi-pass membrane protein</topology>
    </subcellularLocation>
</comment>
<dbReference type="GO" id="GO:0005886">
    <property type="term" value="C:plasma membrane"/>
    <property type="evidence" value="ECO:0007669"/>
    <property type="project" value="TreeGrafter"/>
</dbReference>
<evidence type="ECO:0000256" key="3">
    <source>
        <dbReference type="ARBA" id="ARBA00022448"/>
    </source>
</evidence>
<feature type="transmembrane region" description="Helical" evidence="10">
    <location>
        <begin position="315"/>
        <end position="334"/>
    </location>
</feature>
<keyword evidence="3" id="KW-0813">Transport</keyword>
<keyword evidence="4 10" id="KW-0812">Transmembrane</keyword>
<proteinExistence type="inferred from homology"/>
<dbReference type="GO" id="GO:0008324">
    <property type="term" value="F:monoatomic cation transmembrane transporter activity"/>
    <property type="evidence" value="ECO:0007669"/>
    <property type="project" value="InterPro"/>
</dbReference>
<keyword evidence="8 10" id="KW-0472">Membrane</keyword>
<feature type="transmembrane region" description="Helical" evidence="10">
    <location>
        <begin position="283"/>
        <end position="309"/>
    </location>
</feature>
<dbReference type="Gene3D" id="1.10.357.20">
    <property type="entry name" value="SLC41 divalent cation transporters, integral membrane domain"/>
    <property type="match status" value="2"/>
</dbReference>
<dbReference type="Proteomes" id="UP001209878">
    <property type="component" value="Unassembled WGS sequence"/>
</dbReference>
<dbReference type="SUPFAM" id="SSF161093">
    <property type="entry name" value="MgtE membrane domain-like"/>
    <property type="match status" value="2"/>
</dbReference>
<reference evidence="12" key="1">
    <citation type="journal article" date="2023" name="Mol. Biol. Evol.">
        <title>Third-Generation Sequencing Reveals the Adaptive Role of the Epigenome in Three Deep-Sea Polychaetes.</title>
        <authorList>
            <person name="Perez M."/>
            <person name="Aroh O."/>
            <person name="Sun Y."/>
            <person name="Lan Y."/>
            <person name="Juniper S.K."/>
            <person name="Young C.R."/>
            <person name="Angers B."/>
            <person name="Qian P.Y."/>
        </authorList>
    </citation>
    <scope>NUCLEOTIDE SEQUENCE</scope>
    <source>
        <strain evidence="12">R07B-5</strain>
    </source>
</reference>
<feature type="transmembrane region" description="Helical" evidence="10">
    <location>
        <begin position="506"/>
        <end position="531"/>
    </location>
</feature>
<evidence type="ECO:0000256" key="9">
    <source>
        <dbReference type="SAM" id="MobiDB-lite"/>
    </source>
</evidence>
<feature type="transmembrane region" description="Helical" evidence="10">
    <location>
        <begin position="346"/>
        <end position="366"/>
    </location>
</feature>
<dbReference type="InterPro" id="IPR036739">
    <property type="entry name" value="SLC41_membr_dom_sf"/>
</dbReference>
<dbReference type="EMBL" id="JAODUO010000176">
    <property type="protein sequence ID" value="KAK2187170.1"/>
    <property type="molecule type" value="Genomic_DNA"/>
</dbReference>
<evidence type="ECO:0000256" key="5">
    <source>
        <dbReference type="ARBA" id="ARBA00022842"/>
    </source>
</evidence>
<organism evidence="12 13">
    <name type="scientific">Ridgeia piscesae</name>
    <name type="common">Tubeworm</name>
    <dbReference type="NCBI Taxonomy" id="27915"/>
    <lineage>
        <taxon>Eukaryota</taxon>
        <taxon>Metazoa</taxon>
        <taxon>Spiralia</taxon>
        <taxon>Lophotrochozoa</taxon>
        <taxon>Annelida</taxon>
        <taxon>Polychaeta</taxon>
        <taxon>Sedentaria</taxon>
        <taxon>Canalipalpata</taxon>
        <taxon>Sabellida</taxon>
        <taxon>Siboglinidae</taxon>
        <taxon>Ridgeia</taxon>
    </lineage>
</organism>
<dbReference type="Pfam" id="PF01769">
    <property type="entry name" value="MgtE"/>
    <property type="match status" value="2"/>
</dbReference>
<evidence type="ECO:0000256" key="7">
    <source>
        <dbReference type="ARBA" id="ARBA00023065"/>
    </source>
</evidence>
<dbReference type="PANTHER" id="PTHR16228">
    <property type="entry name" value="DIVALENT CATION TRANSPORTER SOLUTE CARRIER FAMILY 41"/>
    <property type="match status" value="1"/>
</dbReference>
<feature type="compositionally biased region" description="Basic residues" evidence="9">
    <location>
        <begin position="1"/>
        <end position="11"/>
    </location>
</feature>
<feature type="domain" description="SLC41A/MgtE integral membrane" evidence="11">
    <location>
        <begin position="168"/>
        <end position="301"/>
    </location>
</feature>
<evidence type="ECO:0000256" key="2">
    <source>
        <dbReference type="ARBA" id="ARBA00009749"/>
    </source>
</evidence>
<dbReference type="FunFam" id="1.10.357.20:FF:000001">
    <property type="entry name" value="Solute carrier family 41 member 2"/>
    <property type="match status" value="1"/>
</dbReference>
<sequence length="540" mass="59002">MSGVRQRRMVPHTRDPLPHEPLMPGHTLDAPASYELLEATPIQLDTPNPRQSNNNSNCRTKTRHKKYHADDKISETSVTEPLLTTVSSSSEEEEEIYEVTEVGTIDDEVEVELVDKLPEPDEAAWQIALQIFFPYIVAGLGMVAAGMLLDVVQHWRVYVEMKEVFILVPALLGLKGNLEMTLASRLSTQANLGHLETRAEQLKMLFGNLALIQVQAIVVGFLASVAAMVFGWIPKGSFNIHHGFILCASSVVTASLASLILGLIMAGVVLFSHRCNINPDNVATPIAASLGDITTLALLSTIASVLYMALDGYRWMAPILIVLFLSLTPLWCFIAHHNPFTHEVLYTGWTPVIGAMVISSVGGLILDFTVVNYRGIAVFQPVINGVGGNLVAIQASRLSTSLHRLAKPGQLPNTALHGCPNVFSTYCGKGVGARTNQVLLLLVIPGHLIFMYIIHYQQVGHTSITLIFVVVYLSAAVIQVTLLLFVGNWMVHWMWKMGNDPDNFTIPYLTALGDLLGTALLACAFHILFVIGDRDADVGD</sequence>
<feature type="compositionally biased region" description="Polar residues" evidence="9">
    <location>
        <begin position="43"/>
        <end position="59"/>
    </location>
</feature>
<evidence type="ECO:0000313" key="12">
    <source>
        <dbReference type="EMBL" id="KAK2187170.1"/>
    </source>
</evidence>
<dbReference type="InterPro" id="IPR045349">
    <property type="entry name" value="SLC41A1-3"/>
</dbReference>
<feature type="transmembrane region" description="Helical" evidence="10">
    <location>
        <begin position="466"/>
        <end position="486"/>
    </location>
</feature>
<evidence type="ECO:0000259" key="11">
    <source>
        <dbReference type="Pfam" id="PF01769"/>
    </source>
</evidence>
<accession>A0AAD9P3B7</accession>
<evidence type="ECO:0000256" key="1">
    <source>
        <dbReference type="ARBA" id="ARBA00004141"/>
    </source>
</evidence>
<feature type="transmembrane region" description="Helical" evidence="10">
    <location>
        <begin position="438"/>
        <end position="454"/>
    </location>
</feature>
<comment type="caution">
    <text evidence="12">The sequence shown here is derived from an EMBL/GenBank/DDBJ whole genome shotgun (WGS) entry which is preliminary data.</text>
</comment>
<name>A0AAD9P3B7_RIDPI</name>